<protein>
    <submittedName>
        <fullName evidence="1">Putative RNase H-like nuclease</fullName>
    </submittedName>
</protein>
<name>A0A846QIT9_9BACT</name>
<dbReference type="InterPro" id="IPR007362">
    <property type="entry name" value="DUF429"/>
</dbReference>
<evidence type="ECO:0000313" key="2">
    <source>
        <dbReference type="Proteomes" id="UP000580856"/>
    </source>
</evidence>
<dbReference type="Pfam" id="PF04250">
    <property type="entry name" value="DUF429"/>
    <property type="match status" value="1"/>
</dbReference>
<keyword evidence="2" id="KW-1185">Reference proteome</keyword>
<proteinExistence type="predicted"/>
<comment type="caution">
    <text evidence="1">The sequence shown here is derived from an EMBL/GenBank/DDBJ whole genome shotgun (WGS) entry which is preliminary data.</text>
</comment>
<gene>
    <name evidence="1" type="ORF">GGQ74_002459</name>
</gene>
<evidence type="ECO:0000313" key="1">
    <source>
        <dbReference type="EMBL" id="NJB68786.1"/>
    </source>
</evidence>
<sequence length="247" mass="26467">MIAGVDGARGGWVVALADDWPSPTPPTLHLAPDFAAVVALTKQCAAVALDMPIGLPCGSDVRACDMCARSELARRSPQDIKAPSRLFMVPPREAICASHGDPAEFQRLHRLHRGVGAGLPVWGIVPKIIEVDDALGTDPSLQERIVEFHPELAFAHLAGEVLPSKHTAAGAMRRLATLCDHIPDVARLAVPPNFSPVMLDDVLDALVGLSTAAHLATVADRSHPQSRRLPHDAVPTDSRGLRMEIWF</sequence>
<accession>A0A846QIT9</accession>
<dbReference type="RefSeq" id="WP_167941825.1">
    <property type="nucleotide sequence ID" value="NZ_JAATJA010000002.1"/>
</dbReference>
<dbReference type="EMBL" id="JAATJA010000002">
    <property type="protein sequence ID" value="NJB68786.1"/>
    <property type="molecule type" value="Genomic_DNA"/>
</dbReference>
<reference evidence="1 2" key="1">
    <citation type="submission" date="2020-03" db="EMBL/GenBank/DDBJ databases">
        <title>Genomic Encyclopedia of Type Strains, Phase IV (KMG-IV): sequencing the most valuable type-strain genomes for metagenomic binning, comparative biology and taxonomic classification.</title>
        <authorList>
            <person name="Goeker M."/>
        </authorList>
    </citation>
    <scope>NUCLEOTIDE SEQUENCE [LARGE SCALE GENOMIC DNA]</scope>
    <source>
        <strain evidence="1 2">DSM 24233</strain>
    </source>
</reference>
<dbReference type="AlphaFoldDB" id="A0A846QIT9"/>
<dbReference type="Proteomes" id="UP000580856">
    <property type="component" value="Unassembled WGS sequence"/>
</dbReference>
<organism evidence="1 2">
    <name type="scientific">Desulfobaculum xiamenense</name>
    <dbReference type="NCBI Taxonomy" id="995050"/>
    <lineage>
        <taxon>Bacteria</taxon>
        <taxon>Pseudomonadati</taxon>
        <taxon>Thermodesulfobacteriota</taxon>
        <taxon>Desulfovibrionia</taxon>
        <taxon>Desulfovibrionales</taxon>
        <taxon>Desulfovibrionaceae</taxon>
        <taxon>Desulfobaculum</taxon>
    </lineage>
</organism>